<dbReference type="AlphaFoldDB" id="A0A1H3X521"/>
<proteinExistence type="predicted"/>
<dbReference type="OrthoDB" id="34246at2"/>
<dbReference type="EMBL" id="FNQP01000003">
    <property type="protein sequence ID" value="SDZ93628.1"/>
    <property type="molecule type" value="Genomic_DNA"/>
</dbReference>
<protein>
    <submittedName>
        <fullName evidence="1">Phosphonate transport system substrate-binding protein</fullName>
    </submittedName>
</protein>
<dbReference type="Pfam" id="PF12974">
    <property type="entry name" value="Phosphonate-bd"/>
    <property type="match status" value="1"/>
</dbReference>
<accession>A0A1H3X521</accession>
<dbReference type="STRING" id="525918.SAMN05660964_00562"/>
<dbReference type="RefSeq" id="WP_093065199.1">
    <property type="nucleotide sequence ID" value="NZ_FNQP01000003.1"/>
</dbReference>
<keyword evidence="2" id="KW-1185">Reference proteome</keyword>
<organism evidence="1 2">
    <name type="scientific">Thiothrix caldifontis</name>
    <dbReference type="NCBI Taxonomy" id="525918"/>
    <lineage>
        <taxon>Bacteria</taxon>
        <taxon>Pseudomonadati</taxon>
        <taxon>Pseudomonadota</taxon>
        <taxon>Gammaproteobacteria</taxon>
        <taxon>Thiotrichales</taxon>
        <taxon>Thiotrichaceae</taxon>
        <taxon>Thiothrix</taxon>
    </lineage>
</organism>
<dbReference type="Gene3D" id="3.40.190.10">
    <property type="entry name" value="Periplasmic binding protein-like II"/>
    <property type="match status" value="2"/>
</dbReference>
<evidence type="ECO:0000313" key="1">
    <source>
        <dbReference type="EMBL" id="SDZ93628.1"/>
    </source>
</evidence>
<evidence type="ECO:0000313" key="2">
    <source>
        <dbReference type="Proteomes" id="UP000199397"/>
    </source>
</evidence>
<dbReference type="Proteomes" id="UP000199397">
    <property type="component" value="Unassembled WGS sequence"/>
</dbReference>
<gene>
    <name evidence="1" type="ORF">SAMN05660964_00562</name>
</gene>
<dbReference type="SUPFAM" id="SSF53850">
    <property type="entry name" value="Periplasmic binding protein-like II"/>
    <property type="match status" value="1"/>
</dbReference>
<reference evidence="1 2" key="1">
    <citation type="submission" date="2016-10" db="EMBL/GenBank/DDBJ databases">
        <authorList>
            <person name="de Groot N.N."/>
        </authorList>
    </citation>
    <scope>NUCLEOTIDE SEQUENCE [LARGE SCALE GENOMIC DNA]</scope>
    <source>
        <strain evidence="1 2">DSM 21228</strain>
    </source>
</reference>
<name>A0A1H3X521_9GAMM</name>
<sequence length="248" mass="27819">MPYVMTVSPDFPPAQIAGWYIFNTWLQRQLGVPIHVELFSDFASQRAVIQDNGIDLIYANPFDAAMLVREKGFTAIATPLHKSDEAIIAVAIDSPIKHIEDLQPGIRIVATDDPDVNLIAMIMLEPADLSAHNVQTQTVDTYVLVAKKLLQGQADVGFFLRDAFDTLSGMIQRQLRELIRSEIHVIRHVLLASPRLREQHEALRRILPAMNADVKGKGVLESLGLLGWEIQEQEDTEFMIDLMDTLVN</sequence>